<name>A0A0F9GJ45_9ZZZZ</name>
<feature type="domain" description="MobA/MobL protein" evidence="3">
    <location>
        <begin position="25"/>
        <end position="84"/>
    </location>
</feature>
<organism evidence="4">
    <name type="scientific">marine sediment metagenome</name>
    <dbReference type="NCBI Taxonomy" id="412755"/>
    <lineage>
        <taxon>unclassified sequences</taxon>
        <taxon>metagenomes</taxon>
        <taxon>ecological metagenomes</taxon>
    </lineage>
</organism>
<accession>A0A0F9GJ45</accession>
<gene>
    <name evidence="4" type="ORF">LCGC14_1903490</name>
</gene>
<keyword evidence="1" id="KW-0184">Conjugation</keyword>
<dbReference type="AlphaFoldDB" id="A0A0F9GJ45"/>
<feature type="region of interest" description="Disordered" evidence="2">
    <location>
        <begin position="120"/>
        <end position="210"/>
    </location>
</feature>
<dbReference type="Pfam" id="PF03389">
    <property type="entry name" value="MobA_MobL"/>
    <property type="match status" value="1"/>
</dbReference>
<feature type="non-terminal residue" evidence="4">
    <location>
        <position position="1"/>
    </location>
</feature>
<sequence length="272" mass="31004">PHFHMVAFDHYQKSGGRGRPRSTLGMARKNAVERTAKLWADTHNRLMKSWGFDNNSMIDHRSFKDRGIDRIPQIHEGPGSRALAAKGKTPVSKDEWAKIDSGHTRAEANQLIREINAFKKAEHDEEPANRLGSRDDGLPEEHPVNRETYRTRPYFVDRGDRSAGSTFAHAEQTGNNFDGDQGRAKKPPFLNRDPPDAEGQNTQKETNPPPFLAWNRIRHRYGVRRIYIELVMLRDMLSARLACRSQGKTGITTANEIQLSEKPRTAPIQKHR</sequence>
<evidence type="ECO:0000259" key="3">
    <source>
        <dbReference type="Pfam" id="PF03389"/>
    </source>
</evidence>
<dbReference type="EMBL" id="LAZR01019977">
    <property type="protein sequence ID" value="KKL90556.1"/>
    <property type="molecule type" value="Genomic_DNA"/>
</dbReference>
<comment type="caution">
    <text evidence="4">The sequence shown here is derived from an EMBL/GenBank/DDBJ whole genome shotgun (WGS) entry which is preliminary data.</text>
</comment>
<evidence type="ECO:0000313" key="4">
    <source>
        <dbReference type="EMBL" id="KKL90556.1"/>
    </source>
</evidence>
<reference evidence="4" key="1">
    <citation type="journal article" date="2015" name="Nature">
        <title>Complex archaea that bridge the gap between prokaryotes and eukaryotes.</title>
        <authorList>
            <person name="Spang A."/>
            <person name="Saw J.H."/>
            <person name="Jorgensen S.L."/>
            <person name="Zaremba-Niedzwiedzka K."/>
            <person name="Martijn J."/>
            <person name="Lind A.E."/>
            <person name="van Eijk R."/>
            <person name="Schleper C."/>
            <person name="Guy L."/>
            <person name="Ettema T.J."/>
        </authorList>
    </citation>
    <scope>NUCLEOTIDE SEQUENCE</scope>
</reference>
<proteinExistence type="predicted"/>
<evidence type="ECO:0000256" key="1">
    <source>
        <dbReference type="ARBA" id="ARBA00022971"/>
    </source>
</evidence>
<dbReference type="InterPro" id="IPR005053">
    <property type="entry name" value="MobA_MobL"/>
</dbReference>
<evidence type="ECO:0000256" key="2">
    <source>
        <dbReference type="SAM" id="MobiDB-lite"/>
    </source>
</evidence>
<protein>
    <recommendedName>
        <fullName evidence="3">MobA/MobL protein domain-containing protein</fullName>
    </recommendedName>
</protein>
<feature type="compositionally biased region" description="Basic and acidic residues" evidence="2">
    <location>
        <begin position="120"/>
        <end position="161"/>
    </location>
</feature>